<organism evidence="1">
    <name type="scientific">Dulem virus 39</name>
    <dbReference type="NCBI Taxonomy" id="3145757"/>
    <lineage>
        <taxon>Viruses</taxon>
        <taxon>Duplodnaviria</taxon>
        <taxon>Heunggongvirae</taxon>
        <taxon>Uroviricota</taxon>
        <taxon>Caudoviricetes</taxon>
    </lineage>
</organism>
<name>A0AAU8B597_9CAUD</name>
<evidence type="ECO:0000313" key="1">
    <source>
        <dbReference type="EMBL" id="XCD07504.1"/>
    </source>
</evidence>
<dbReference type="EMBL" id="PP511791">
    <property type="protein sequence ID" value="XCD07504.1"/>
    <property type="molecule type" value="Genomic_DNA"/>
</dbReference>
<proteinExistence type="predicted"/>
<sequence length="110" mass="13109">MGTNYYLVQNRPSTDRGLHIGKSSAGWRFLFHKPSIRDVDKPLNTFEQWRDYLKEFVESGSHVIMNEYDEVVPYDKFMKMVEEKQKEDNPDMFEYCENVNGYRFSSGEFS</sequence>
<accession>A0AAU8B597</accession>
<protein>
    <submittedName>
        <fullName evidence="1">Uncharacterized protein</fullName>
    </submittedName>
</protein>
<reference evidence="1" key="1">
    <citation type="submission" date="2024-03" db="EMBL/GenBank/DDBJ databases">
        <title>Diverse circular DNA viruses in blood, oral, and fecal samples of captive lemurs.</title>
        <authorList>
            <person name="Paietta E.N."/>
            <person name="Kraberger S."/>
            <person name="Lund M.C."/>
            <person name="Custer J.M."/>
            <person name="Vargas K.M."/>
            <person name="Ehmke E.E."/>
            <person name="Yoder A.D."/>
            <person name="Varsani A."/>
        </authorList>
    </citation>
    <scope>NUCLEOTIDE SEQUENCE</scope>
    <source>
        <strain evidence="1">Duke_28FS_1</strain>
    </source>
</reference>